<dbReference type="AlphaFoldDB" id="A0A4Y2RK13"/>
<dbReference type="Proteomes" id="UP000499080">
    <property type="component" value="Unassembled WGS sequence"/>
</dbReference>
<gene>
    <name evidence="2" type="ORF">AVEN_183021_1</name>
</gene>
<evidence type="ECO:0000313" key="2">
    <source>
        <dbReference type="EMBL" id="GBN75988.1"/>
    </source>
</evidence>
<reference evidence="2 3" key="1">
    <citation type="journal article" date="2019" name="Sci. Rep.">
        <title>Orb-weaving spider Araneus ventricosus genome elucidates the spidroin gene catalogue.</title>
        <authorList>
            <person name="Kono N."/>
            <person name="Nakamura H."/>
            <person name="Ohtoshi R."/>
            <person name="Moran D.A.P."/>
            <person name="Shinohara A."/>
            <person name="Yoshida Y."/>
            <person name="Fujiwara M."/>
            <person name="Mori M."/>
            <person name="Tomita M."/>
            <person name="Arakawa K."/>
        </authorList>
    </citation>
    <scope>NUCLEOTIDE SEQUENCE [LARGE SCALE GENOMIC DNA]</scope>
</reference>
<organism evidence="2 3">
    <name type="scientific">Araneus ventricosus</name>
    <name type="common">Orbweaver spider</name>
    <name type="synonym">Epeira ventricosa</name>
    <dbReference type="NCBI Taxonomy" id="182803"/>
    <lineage>
        <taxon>Eukaryota</taxon>
        <taxon>Metazoa</taxon>
        <taxon>Ecdysozoa</taxon>
        <taxon>Arthropoda</taxon>
        <taxon>Chelicerata</taxon>
        <taxon>Arachnida</taxon>
        <taxon>Araneae</taxon>
        <taxon>Araneomorphae</taxon>
        <taxon>Entelegynae</taxon>
        <taxon>Araneoidea</taxon>
        <taxon>Araneidae</taxon>
        <taxon>Araneus</taxon>
    </lineage>
</organism>
<feature type="compositionally biased region" description="Polar residues" evidence="1">
    <location>
        <begin position="10"/>
        <end position="20"/>
    </location>
</feature>
<keyword evidence="3" id="KW-1185">Reference proteome</keyword>
<name>A0A4Y2RK13_ARAVE</name>
<sequence length="88" mass="9947">MDPTNGADRNGSSKLTTSNDSLEESRTIPVGWFLQLVDKSLRINSSASPLWSEGSGLRRKGDRRRESDSWEVNTRGATQWCWFEVSEL</sequence>
<accession>A0A4Y2RK13</accession>
<protein>
    <submittedName>
        <fullName evidence="2">Uncharacterized protein</fullName>
    </submittedName>
</protein>
<dbReference type="EMBL" id="BGPR01017389">
    <property type="protein sequence ID" value="GBN75988.1"/>
    <property type="molecule type" value="Genomic_DNA"/>
</dbReference>
<evidence type="ECO:0000313" key="3">
    <source>
        <dbReference type="Proteomes" id="UP000499080"/>
    </source>
</evidence>
<proteinExistence type="predicted"/>
<feature type="region of interest" description="Disordered" evidence="1">
    <location>
        <begin position="1"/>
        <end position="23"/>
    </location>
</feature>
<evidence type="ECO:0000256" key="1">
    <source>
        <dbReference type="SAM" id="MobiDB-lite"/>
    </source>
</evidence>
<feature type="region of interest" description="Disordered" evidence="1">
    <location>
        <begin position="49"/>
        <end position="68"/>
    </location>
</feature>
<comment type="caution">
    <text evidence="2">The sequence shown here is derived from an EMBL/GenBank/DDBJ whole genome shotgun (WGS) entry which is preliminary data.</text>
</comment>